<dbReference type="EMBL" id="BIMR01000181">
    <property type="protein sequence ID" value="GCE77194.1"/>
    <property type="molecule type" value="Genomic_DNA"/>
</dbReference>
<gene>
    <name evidence="4" type="ORF">CBZ_22500</name>
</gene>
<dbReference type="Pfam" id="PF00583">
    <property type="entry name" value="Acetyltransf_1"/>
    <property type="match status" value="2"/>
</dbReference>
<protein>
    <recommendedName>
        <fullName evidence="3">N-acetyltransferase domain-containing protein</fullName>
    </recommendedName>
</protein>
<dbReference type="InterPro" id="IPR016181">
    <property type="entry name" value="Acyl_CoA_acyltransferase"/>
</dbReference>
<feature type="domain" description="N-acetyltransferase" evidence="3">
    <location>
        <begin position="11"/>
        <end position="164"/>
    </location>
</feature>
<evidence type="ECO:0000256" key="1">
    <source>
        <dbReference type="ARBA" id="ARBA00022679"/>
    </source>
</evidence>
<dbReference type="PANTHER" id="PTHR43877">
    <property type="entry name" value="AMINOALKYLPHOSPHONATE N-ACETYLTRANSFERASE-RELATED-RELATED"/>
    <property type="match status" value="1"/>
</dbReference>
<name>A0A402DSU6_9CELL</name>
<dbReference type="Gene3D" id="3.40.630.30">
    <property type="match status" value="2"/>
</dbReference>
<evidence type="ECO:0000313" key="5">
    <source>
        <dbReference type="Proteomes" id="UP000289954"/>
    </source>
</evidence>
<keyword evidence="5" id="KW-1185">Reference proteome</keyword>
<dbReference type="GO" id="GO:0016747">
    <property type="term" value="F:acyltransferase activity, transferring groups other than amino-acyl groups"/>
    <property type="evidence" value="ECO:0007669"/>
    <property type="project" value="InterPro"/>
</dbReference>
<evidence type="ECO:0000256" key="2">
    <source>
        <dbReference type="ARBA" id="ARBA00023315"/>
    </source>
</evidence>
<keyword evidence="1" id="KW-0808">Transferase</keyword>
<dbReference type="InterPro" id="IPR050832">
    <property type="entry name" value="Bact_Acetyltransf"/>
</dbReference>
<organism evidence="4 5">
    <name type="scientific">Cellulomonas biazotea</name>
    <dbReference type="NCBI Taxonomy" id="1709"/>
    <lineage>
        <taxon>Bacteria</taxon>
        <taxon>Bacillati</taxon>
        <taxon>Actinomycetota</taxon>
        <taxon>Actinomycetes</taxon>
        <taxon>Micrococcales</taxon>
        <taxon>Cellulomonadaceae</taxon>
        <taxon>Cellulomonas</taxon>
    </lineage>
</organism>
<reference evidence="4 5" key="1">
    <citation type="submission" date="2019-01" db="EMBL/GenBank/DDBJ databases">
        <title>Draft genome sequence of Cellulomonas takizawaensis strain TKZ-21.</title>
        <authorList>
            <person name="Yamamura H."/>
            <person name="Hayashi T."/>
            <person name="Hamada M."/>
            <person name="Serisawa Y."/>
            <person name="Matsuyama K."/>
            <person name="Nakagawa Y."/>
            <person name="Otoguro M."/>
            <person name="Yanagida F."/>
            <person name="Hayakawa M."/>
        </authorList>
    </citation>
    <scope>NUCLEOTIDE SEQUENCE [LARGE SCALE GENOMIC DNA]</scope>
    <source>
        <strain evidence="4 5">NBRC12680</strain>
    </source>
</reference>
<accession>A0A402DSU6</accession>
<comment type="caution">
    <text evidence="4">The sequence shown here is derived from an EMBL/GenBank/DDBJ whole genome shotgun (WGS) entry which is preliminary data.</text>
</comment>
<dbReference type="CDD" id="cd04301">
    <property type="entry name" value="NAT_SF"/>
    <property type="match status" value="2"/>
</dbReference>
<dbReference type="InterPro" id="IPR000182">
    <property type="entry name" value="GNAT_dom"/>
</dbReference>
<dbReference type="PANTHER" id="PTHR43877:SF2">
    <property type="entry name" value="AMINOALKYLPHOSPHONATE N-ACETYLTRANSFERASE-RELATED"/>
    <property type="match status" value="1"/>
</dbReference>
<feature type="domain" description="N-acetyltransferase" evidence="3">
    <location>
        <begin position="179"/>
        <end position="338"/>
    </location>
</feature>
<dbReference type="RefSeq" id="WP_130781796.1">
    <property type="nucleotide sequence ID" value="NZ_BIMR01000181.1"/>
</dbReference>
<proteinExistence type="predicted"/>
<evidence type="ECO:0000259" key="3">
    <source>
        <dbReference type="PROSITE" id="PS51186"/>
    </source>
</evidence>
<dbReference type="OrthoDB" id="70840at2"/>
<dbReference type="PROSITE" id="PS51186">
    <property type="entry name" value="GNAT"/>
    <property type="match status" value="2"/>
</dbReference>
<sequence>MTQADAPTVEVDVVGWDDPDVVRLRDAQQAELRERYGEDDIGHEMTGDDIVAVVRVRVDGEAVAIGALRDLDEDAAYDDVSPGTGEIKRMYVEPAHRGRGYSRLVLTELERLATARDWRVLLLETGPLQPDAIGLYLRAGYFPVENYGEYVGVVDSRCFAKWLVPVPGAPRQERATGRVELVRVPWQDPRAVALRRAMHEFNCQRYPELIPVFDAAGGFDGDDAQQGVGVVTATLALLDGEPVGHVALRAARDGYPDGSGEVKKLYVDGVARGAGVGRVLMEAVEADAREAGMSSLLLQTGVRQPEAVALYVSLGYRPVVPFGPYAGDLLSLCFGKAL</sequence>
<keyword evidence="2" id="KW-0012">Acyltransferase</keyword>
<dbReference type="AlphaFoldDB" id="A0A402DSU6"/>
<dbReference type="Proteomes" id="UP000289954">
    <property type="component" value="Unassembled WGS sequence"/>
</dbReference>
<evidence type="ECO:0000313" key="4">
    <source>
        <dbReference type="EMBL" id="GCE77194.1"/>
    </source>
</evidence>
<dbReference type="SUPFAM" id="SSF55729">
    <property type="entry name" value="Acyl-CoA N-acyltransferases (Nat)"/>
    <property type="match status" value="2"/>
</dbReference>